<accession>A0A1I1H240</accession>
<evidence type="ECO:0000259" key="2">
    <source>
        <dbReference type="Pfam" id="PF21307"/>
    </source>
</evidence>
<dbReference type="STRING" id="623281.SAMN05421747_105105"/>
<evidence type="ECO:0000313" key="4">
    <source>
        <dbReference type="EMBL" id="SFC15493.1"/>
    </source>
</evidence>
<dbReference type="GO" id="GO:0004560">
    <property type="term" value="F:alpha-L-fucosidase activity"/>
    <property type="evidence" value="ECO:0007669"/>
    <property type="project" value="TreeGrafter"/>
</dbReference>
<evidence type="ECO:0000259" key="3">
    <source>
        <dbReference type="Pfam" id="PF22124"/>
    </source>
</evidence>
<dbReference type="Gene3D" id="1.50.10.10">
    <property type="match status" value="1"/>
</dbReference>
<reference evidence="5" key="1">
    <citation type="submission" date="2016-10" db="EMBL/GenBank/DDBJ databases">
        <authorList>
            <person name="Varghese N."/>
            <person name="Submissions S."/>
        </authorList>
    </citation>
    <scope>NUCLEOTIDE SEQUENCE [LARGE SCALE GENOMIC DNA]</scope>
    <source>
        <strain evidence="5">DSM 22900</strain>
    </source>
</reference>
<evidence type="ECO:0000259" key="1">
    <source>
        <dbReference type="Pfam" id="PF14498"/>
    </source>
</evidence>
<feature type="domain" description="Glycosyl hydrolase family 95 catalytic" evidence="3">
    <location>
        <begin position="481"/>
        <end position="876"/>
    </location>
</feature>
<sequence length="960" mass="106235">MRSSRSSNATALIVLRLNHNTMGLQLLKRLQGSRWLIIMAVCGACAGGSSGGALELWYDRPAVEWNEALPIGNGRLGAMVFGGTAHERIQFNEETLWTGEPREYNRPGAATVVGQLRQLLAEGRQAEAERLAGERFMGLRSPAGDRNAWRSKVLAAGTPDNDDFWQVMELPTHGGWEVAGIPGLEGLDGAVWFRTAFDVPDSLLEQPLVLDLGKIRDEDFTYLNGRLIGNTDGAGKDRRYLVPAGSLKASNNQLTVLVLNYYDKGGFVGYKDTTVPLALYPAGKSHEAGLPLPERWHYFVQNDDAPAEPRYQADYQPFADLLLQLPGHDSVASYRRMLDIANAVATTSYMVNGVTFTREYFASYPANVLVAHIRADQRGAVSVRASLRSPHKNSRMRRVDGRTLGLTLQVKRGALRGESLLRVVPRGGDVSVTDTSITVAGADEVTLYLAAATNFKRYDDTSGRPDEAVNHTLAALEGQPYHRVKQDHIADYRSFFDTFSIGFGGDTLNHLPTDQRIARFADGKDPQLLALYAQYGRYLLISSSRPGTQPANLQGLWNGLMTPPWGSKYTTNINLEMNYWPAEVMGLSALHEPLFDMVDELRERGRETARIHYGTPGWVVHHNTDLWRGTAPINHPNHGIWLGAPAWLCHHLWEHYLFTLDEDFLRDRAYPVMKEAALFYQHNLQEDTETGYLISSPSNSPEHGGLVAGPAMDHQLIRALFGYVVAASARLGIDEDWAADIRALAARIAPDRIGRFGQLQEWLDDVDDPENKHRHMSHLWAVHPGAGINGANDPALMEAARISLNHRGDEGTGWSLAWKINLWARLLDASRTEKLLKMLISPAARGGGSYPNLLDAHPPFQIDGNFGGAAGIVEALLQSHTEGIDVLPALLPMLPFGQVSGIRARGGFVIDLKWEKHRLTELRVLSIKGGPLRIRYSAYLAELATEPGSSYRFDSKLQRL</sequence>
<protein>
    <submittedName>
        <fullName evidence="4">Alpha-L-fucosidase 2</fullName>
    </submittedName>
</protein>
<dbReference type="GO" id="GO:0005975">
    <property type="term" value="P:carbohydrate metabolic process"/>
    <property type="evidence" value="ECO:0007669"/>
    <property type="project" value="InterPro"/>
</dbReference>
<dbReference type="InterPro" id="IPR049053">
    <property type="entry name" value="AFCA-like_C"/>
</dbReference>
<evidence type="ECO:0000313" key="5">
    <source>
        <dbReference type="Proteomes" id="UP000199577"/>
    </source>
</evidence>
<dbReference type="Pfam" id="PF21307">
    <property type="entry name" value="Glyco_hydro_95_C"/>
    <property type="match status" value="1"/>
</dbReference>
<gene>
    <name evidence="4" type="ORF">SAMN05421747_105105</name>
</gene>
<dbReference type="InterPro" id="IPR008928">
    <property type="entry name" value="6-hairpin_glycosidase_sf"/>
</dbReference>
<dbReference type="PANTHER" id="PTHR31084:SF0">
    <property type="entry name" value="ALPHA-L-FUCOSIDASE 2"/>
    <property type="match status" value="1"/>
</dbReference>
<organism evidence="4 5">
    <name type="scientific">Parapedobacter composti</name>
    <dbReference type="NCBI Taxonomy" id="623281"/>
    <lineage>
        <taxon>Bacteria</taxon>
        <taxon>Pseudomonadati</taxon>
        <taxon>Bacteroidota</taxon>
        <taxon>Sphingobacteriia</taxon>
        <taxon>Sphingobacteriales</taxon>
        <taxon>Sphingobacteriaceae</taxon>
        <taxon>Parapedobacter</taxon>
    </lineage>
</organism>
<dbReference type="Pfam" id="PF14498">
    <property type="entry name" value="Glyco_hyd_65N_2"/>
    <property type="match status" value="2"/>
</dbReference>
<dbReference type="InterPro" id="IPR027414">
    <property type="entry name" value="GH95_N_dom"/>
</dbReference>
<dbReference type="Proteomes" id="UP000199577">
    <property type="component" value="Unassembled WGS sequence"/>
</dbReference>
<dbReference type="SUPFAM" id="SSF49785">
    <property type="entry name" value="Galactose-binding domain-like"/>
    <property type="match status" value="1"/>
</dbReference>
<dbReference type="EMBL" id="FOLL01000005">
    <property type="protein sequence ID" value="SFC15493.1"/>
    <property type="molecule type" value="Genomic_DNA"/>
</dbReference>
<dbReference type="Gene3D" id="2.70.98.50">
    <property type="entry name" value="putative glycoside hydrolase family protein from bacillus halodurans"/>
    <property type="match status" value="1"/>
</dbReference>
<dbReference type="InterPro" id="IPR012341">
    <property type="entry name" value="6hp_glycosidase-like_sf"/>
</dbReference>
<dbReference type="Gene3D" id="2.60.120.260">
    <property type="entry name" value="Galactose-binding domain-like"/>
    <property type="match status" value="1"/>
</dbReference>
<dbReference type="InterPro" id="IPR054363">
    <property type="entry name" value="GH95_cat"/>
</dbReference>
<dbReference type="InterPro" id="IPR008979">
    <property type="entry name" value="Galactose-bd-like_sf"/>
</dbReference>
<feature type="domain" description="Glycosyl hydrolase family 95 N-terminal" evidence="1">
    <location>
        <begin position="312"/>
        <end position="457"/>
    </location>
</feature>
<feature type="domain" description="Glycosyl hydrolase family 95 N-terminal" evidence="1">
    <location>
        <begin position="56"/>
        <end position="138"/>
    </location>
</feature>
<feature type="domain" description="Alpha fucosidase A-like C-terminal" evidence="2">
    <location>
        <begin position="878"/>
        <end position="939"/>
    </location>
</feature>
<dbReference type="PANTHER" id="PTHR31084">
    <property type="entry name" value="ALPHA-L-FUCOSIDASE 2"/>
    <property type="match status" value="1"/>
</dbReference>
<name>A0A1I1H240_9SPHI</name>
<dbReference type="AlphaFoldDB" id="A0A1I1H240"/>
<keyword evidence="5" id="KW-1185">Reference proteome</keyword>
<dbReference type="Pfam" id="PF22124">
    <property type="entry name" value="Glyco_hydro_95_cat"/>
    <property type="match status" value="1"/>
</dbReference>
<dbReference type="SUPFAM" id="SSF48208">
    <property type="entry name" value="Six-hairpin glycosidases"/>
    <property type="match status" value="1"/>
</dbReference>
<proteinExistence type="predicted"/>